<dbReference type="RefSeq" id="WP_145225561.1">
    <property type="nucleotide sequence ID" value="NZ_CP036343.1"/>
</dbReference>
<dbReference type="Pfam" id="PF06961">
    <property type="entry name" value="DUF1294"/>
    <property type="match status" value="1"/>
</dbReference>
<proteinExistence type="predicted"/>
<dbReference type="GO" id="GO:0043488">
    <property type="term" value="P:regulation of mRNA stability"/>
    <property type="evidence" value="ECO:0007669"/>
    <property type="project" value="TreeGrafter"/>
</dbReference>
<keyword evidence="2" id="KW-1133">Transmembrane helix</keyword>
<dbReference type="Proteomes" id="UP000316855">
    <property type="component" value="Chromosome"/>
</dbReference>
<dbReference type="InterPro" id="IPR002059">
    <property type="entry name" value="CSP_DNA-bd"/>
</dbReference>
<dbReference type="AlphaFoldDB" id="A0A517VAC9"/>
<organism evidence="4 5">
    <name type="scientific">Gimesia algae</name>
    <dbReference type="NCBI Taxonomy" id="2527971"/>
    <lineage>
        <taxon>Bacteria</taxon>
        <taxon>Pseudomonadati</taxon>
        <taxon>Planctomycetota</taxon>
        <taxon>Planctomycetia</taxon>
        <taxon>Planctomycetales</taxon>
        <taxon>Planctomycetaceae</taxon>
        <taxon>Gimesia</taxon>
    </lineage>
</organism>
<dbReference type="PANTHER" id="PTHR12962">
    <property type="entry name" value="CALCIUM-REGULATED HEAT STABLE PROTEIN CRHSP-24-RELATED"/>
    <property type="match status" value="1"/>
</dbReference>
<feature type="domain" description="CSD" evidence="3">
    <location>
        <begin position="2"/>
        <end position="67"/>
    </location>
</feature>
<sequence length="201" mass="22697">MRLQGKIREWDDEKGFGFISSQDDGSSVFVHISAFPRTARRPQAGDPVSYEMAHEENGKVRAENVRFSDQSVGKRLRSAPAVSFTVLFVIFLLVSVYFHRISWLVLAGYFVVSCITFIAYAWDKSAAQRGKWRTAESTLHVMALLGGWPGALAAQRLLRHKSSKQKFLVVFWLTVFLNVAAVGYFVWSGNTDLINQLINTF</sequence>
<dbReference type="Pfam" id="PF00313">
    <property type="entry name" value="CSD"/>
    <property type="match status" value="1"/>
</dbReference>
<protein>
    <submittedName>
        <fullName evidence="4">Cold shock protein CspE</fullName>
    </submittedName>
</protein>
<keyword evidence="1" id="KW-0597">Phosphoprotein</keyword>
<dbReference type="Gene3D" id="2.40.50.140">
    <property type="entry name" value="Nucleic acid-binding proteins"/>
    <property type="match status" value="1"/>
</dbReference>
<feature type="transmembrane region" description="Helical" evidence="2">
    <location>
        <begin position="76"/>
        <end position="97"/>
    </location>
</feature>
<dbReference type="SMART" id="SM00357">
    <property type="entry name" value="CSP"/>
    <property type="match status" value="1"/>
</dbReference>
<dbReference type="InterPro" id="IPR011129">
    <property type="entry name" value="CSD"/>
</dbReference>
<dbReference type="OrthoDB" id="1698854at2"/>
<dbReference type="SUPFAM" id="SSF50249">
    <property type="entry name" value="Nucleic acid-binding proteins"/>
    <property type="match status" value="1"/>
</dbReference>
<reference evidence="4 5" key="1">
    <citation type="submission" date="2019-02" db="EMBL/GenBank/DDBJ databases">
        <title>Deep-cultivation of Planctomycetes and their phenomic and genomic characterization uncovers novel biology.</title>
        <authorList>
            <person name="Wiegand S."/>
            <person name="Jogler M."/>
            <person name="Boedeker C."/>
            <person name="Pinto D."/>
            <person name="Vollmers J."/>
            <person name="Rivas-Marin E."/>
            <person name="Kohn T."/>
            <person name="Peeters S.H."/>
            <person name="Heuer A."/>
            <person name="Rast P."/>
            <person name="Oberbeckmann S."/>
            <person name="Bunk B."/>
            <person name="Jeske O."/>
            <person name="Meyerdierks A."/>
            <person name="Storesund J.E."/>
            <person name="Kallscheuer N."/>
            <person name="Luecker S."/>
            <person name="Lage O.M."/>
            <person name="Pohl T."/>
            <person name="Merkel B.J."/>
            <person name="Hornburger P."/>
            <person name="Mueller R.-W."/>
            <person name="Bruemmer F."/>
            <person name="Labrenz M."/>
            <person name="Spormann A.M."/>
            <person name="Op den Camp H."/>
            <person name="Overmann J."/>
            <person name="Amann R."/>
            <person name="Jetten M.S.M."/>
            <person name="Mascher T."/>
            <person name="Medema M.H."/>
            <person name="Devos D.P."/>
            <person name="Kaster A.-K."/>
            <person name="Ovreas L."/>
            <person name="Rohde M."/>
            <person name="Galperin M.Y."/>
            <person name="Jogler C."/>
        </authorList>
    </citation>
    <scope>NUCLEOTIDE SEQUENCE [LARGE SCALE GENOMIC DNA]</scope>
    <source>
        <strain evidence="4 5">Pan161</strain>
    </source>
</reference>
<keyword evidence="5" id="KW-1185">Reference proteome</keyword>
<accession>A0A517VAC9</accession>
<name>A0A517VAC9_9PLAN</name>
<evidence type="ECO:0000256" key="2">
    <source>
        <dbReference type="SAM" id="Phobius"/>
    </source>
</evidence>
<keyword evidence="2" id="KW-0472">Membrane</keyword>
<feature type="transmembrane region" description="Helical" evidence="2">
    <location>
        <begin position="167"/>
        <end position="187"/>
    </location>
</feature>
<feature type="transmembrane region" description="Helical" evidence="2">
    <location>
        <begin position="103"/>
        <end position="122"/>
    </location>
</feature>
<dbReference type="PRINTS" id="PR00050">
    <property type="entry name" value="COLDSHOCK"/>
</dbReference>
<dbReference type="EMBL" id="CP036343">
    <property type="protein sequence ID" value="QDT89948.1"/>
    <property type="molecule type" value="Genomic_DNA"/>
</dbReference>
<dbReference type="GO" id="GO:0005829">
    <property type="term" value="C:cytosol"/>
    <property type="evidence" value="ECO:0007669"/>
    <property type="project" value="UniProtKB-ARBA"/>
</dbReference>
<dbReference type="InterPro" id="IPR010718">
    <property type="entry name" value="DUF1294"/>
</dbReference>
<dbReference type="PROSITE" id="PS51857">
    <property type="entry name" value="CSD_2"/>
    <property type="match status" value="1"/>
</dbReference>
<dbReference type="PANTHER" id="PTHR12962:SF1">
    <property type="entry name" value="COLD SHOCK DOMAIN-CONTAINING PROTEIN CG9705"/>
    <property type="match status" value="1"/>
</dbReference>
<evidence type="ECO:0000313" key="5">
    <source>
        <dbReference type="Proteomes" id="UP000316855"/>
    </source>
</evidence>
<dbReference type="GO" id="GO:0003730">
    <property type="term" value="F:mRNA 3'-UTR binding"/>
    <property type="evidence" value="ECO:0007669"/>
    <property type="project" value="TreeGrafter"/>
</dbReference>
<evidence type="ECO:0000259" key="3">
    <source>
        <dbReference type="PROSITE" id="PS51857"/>
    </source>
</evidence>
<dbReference type="InterPro" id="IPR012340">
    <property type="entry name" value="NA-bd_OB-fold"/>
</dbReference>
<gene>
    <name evidence="4" type="ORF">Pan161_15810</name>
</gene>
<dbReference type="KEGG" id="gax:Pan161_15810"/>
<evidence type="ECO:0000313" key="4">
    <source>
        <dbReference type="EMBL" id="QDT89948.1"/>
    </source>
</evidence>
<evidence type="ECO:0000256" key="1">
    <source>
        <dbReference type="ARBA" id="ARBA00022553"/>
    </source>
</evidence>
<dbReference type="InterPro" id="IPR052069">
    <property type="entry name" value="Ca-reg_mRNA-binding_domain"/>
</dbReference>
<keyword evidence="2" id="KW-0812">Transmembrane</keyword>
<dbReference type="CDD" id="cd04458">
    <property type="entry name" value="CSP_CDS"/>
    <property type="match status" value="1"/>
</dbReference>